<evidence type="ECO:0000313" key="3">
    <source>
        <dbReference type="Proteomes" id="UP000886595"/>
    </source>
</evidence>
<reference evidence="2 3" key="1">
    <citation type="submission" date="2020-02" db="EMBL/GenBank/DDBJ databases">
        <authorList>
            <person name="Ma Q."/>
            <person name="Huang Y."/>
            <person name="Song X."/>
            <person name="Pei D."/>
        </authorList>
    </citation>
    <scope>NUCLEOTIDE SEQUENCE [LARGE SCALE GENOMIC DNA]</scope>
    <source>
        <strain evidence="2">Sxm20200214</strain>
        <tissue evidence="2">Leaf</tissue>
    </source>
</reference>
<feature type="compositionally biased region" description="Polar residues" evidence="1">
    <location>
        <begin position="45"/>
        <end position="54"/>
    </location>
</feature>
<feature type="region of interest" description="Disordered" evidence="1">
    <location>
        <begin position="1"/>
        <end position="32"/>
    </location>
</feature>
<feature type="compositionally biased region" description="Basic and acidic residues" evidence="1">
    <location>
        <begin position="78"/>
        <end position="99"/>
    </location>
</feature>
<dbReference type="EMBL" id="JAAMPC010000001">
    <property type="protein sequence ID" value="KAG2330169.1"/>
    <property type="molecule type" value="Genomic_DNA"/>
</dbReference>
<feature type="region of interest" description="Disordered" evidence="1">
    <location>
        <begin position="44"/>
        <end position="104"/>
    </location>
</feature>
<protein>
    <submittedName>
        <fullName evidence="2">Uncharacterized protein</fullName>
    </submittedName>
</protein>
<proteinExistence type="predicted"/>
<sequence>MITNRCKGPNVPSHPDNTAGGSTHTGERNSFDAADVIQEALFFANNETSKTRNAPSEPIPEGEGGHGGQKSSDIAMEEELRVSEQNKKDGVHEVDPHDEPGDDGVALKNADPLPDIDHDAPLVNRKSKRARVAPKNLVGDYQCDKKFLTRAWKSFVNATCTTTSIDYAAKVVVLSERLASSFVIDFGSLKLESSELLAIVERCITPDVLQAEVERTAVMIYEENVASL</sequence>
<comment type="caution">
    <text evidence="2">The sequence shown here is derived from an EMBL/GenBank/DDBJ whole genome shotgun (WGS) entry which is preliminary data.</text>
</comment>
<evidence type="ECO:0000256" key="1">
    <source>
        <dbReference type="SAM" id="MobiDB-lite"/>
    </source>
</evidence>
<gene>
    <name evidence="2" type="ORF">Bca52824_001349</name>
</gene>
<evidence type="ECO:0000313" key="2">
    <source>
        <dbReference type="EMBL" id="KAG2330169.1"/>
    </source>
</evidence>
<organism evidence="2 3">
    <name type="scientific">Brassica carinata</name>
    <name type="common">Ethiopian mustard</name>
    <name type="synonym">Abyssinian cabbage</name>
    <dbReference type="NCBI Taxonomy" id="52824"/>
    <lineage>
        <taxon>Eukaryota</taxon>
        <taxon>Viridiplantae</taxon>
        <taxon>Streptophyta</taxon>
        <taxon>Embryophyta</taxon>
        <taxon>Tracheophyta</taxon>
        <taxon>Spermatophyta</taxon>
        <taxon>Magnoliopsida</taxon>
        <taxon>eudicotyledons</taxon>
        <taxon>Gunneridae</taxon>
        <taxon>Pentapetalae</taxon>
        <taxon>rosids</taxon>
        <taxon>malvids</taxon>
        <taxon>Brassicales</taxon>
        <taxon>Brassicaceae</taxon>
        <taxon>Brassiceae</taxon>
        <taxon>Brassica</taxon>
    </lineage>
</organism>
<keyword evidence="3" id="KW-1185">Reference proteome</keyword>
<feature type="compositionally biased region" description="Polar residues" evidence="1">
    <location>
        <begin position="15"/>
        <end position="24"/>
    </location>
</feature>
<name>A0A8X7WI57_BRACI</name>
<accession>A0A8X7WI57</accession>
<dbReference type="Proteomes" id="UP000886595">
    <property type="component" value="Unassembled WGS sequence"/>
</dbReference>
<dbReference type="AlphaFoldDB" id="A0A8X7WI57"/>